<name>A0A418NR81_9SPHN</name>
<dbReference type="Proteomes" id="UP000286576">
    <property type="component" value="Unassembled WGS sequence"/>
</dbReference>
<dbReference type="Gene3D" id="1.25.10.10">
    <property type="entry name" value="Leucine-rich Repeat Variant"/>
    <property type="match status" value="2"/>
</dbReference>
<dbReference type="SUPFAM" id="SSF48371">
    <property type="entry name" value="ARM repeat"/>
    <property type="match status" value="1"/>
</dbReference>
<evidence type="ECO:0008006" key="3">
    <source>
        <dbReference type="Google" id="ProtNLM"/>
    </source>
</evidence>
<dbReference type="PANTHER" id="PTHR12697">
    <property type="entry name" value="PBS LYASE HEAT-LIKE PROTEIN"/>
    <property type="match status" value="1"/>
</dbReference>
<dbReference type="InterPro" id="IPR016024">
    <property type="entry name" value="ARM-type_fold"/>
</dbReference>
<keyword evidence="2" id="KW-1185">Reference proteome</keyword>
<dbReference type="InterPro" id="IPR004155">
    <property type="entry name" value="PBS_lyase_HEAT"/>
</dbReference>
<dbReference type="EMBL" id="QXFL01000004">
    <property type="protein sequence ID" value="RIV85669.1"/>
    <property type="molecule type" value="Genomic_DNA"/>
</dbReference>
<protein>
    <recommendedName>
        <fullName evidence="3">HEAT repeat domain-containing protein</fullName>
    </recommendedName>
</protein>
<dbReference type="InterPro" id="IPR011989">
    <property type="entry name" value="ARM-like"/>
</dbReference>
<evidence type="ECO:0000313" key="1">
    <source>
        <dbReference type="EMBL" id="RIV85669.1"/>
    </source>
</evidence>
<evidence type="ECO:0000313" key="2">
    <source>
        <dbReference type="Proteomes" id="UP000286576"/>
    </source>
</evidence>
<dbReference type="Pfam" id="PF13646">
    <property type="entry name" value="HEAT_2"/>
    <property type="match status" value="1"/>
</dbReference>
<accession>A0A418NR81</accession>
<reference evidence="1 2" key="1">
    <citation type="submission" date="2018-08" db="EMBL/GenBank/DDBJ databases">
        <title>Erythrobacter zhengii sp.nov., a bacterium isolated from deep-sea sediment.</title>
        <authorList>
            <person name="Fang C."/>
            <person name="Wu Y.-H."/>
            <person name="Sun C."/>
            <person name="Wang H."/>
            <person name="Cheng H."/>
            <person name="Meng F.-X."/>
            <person name="Wang C.-S."/>
            <person name="Xu X.-W."/>
        </authorList>
    </citation>
    <scope>NUCLEOTIDE SEQUENCE [LARGE SCALE GENOMIC DNA]</scope>
    <source>
        <strain evidence="1 2">V18</strain>
    </source>
</reference>
<organism evidence="1 2">
    <name type="scientific">Aurantiacibacter zhengii</name>
    <dbReference type="NCBI Taxonomy" id="2307003"/>
    <lineage>
        <taxon>Bacteria</taxon>
        <taxon>Pseudomonadati</taxon>
        <taxon>Pseudomonadota</taxon>
        <taxon>Alphaproteobacteria</taxon>
        <taxon>Sphingomonadales</taxon>
        <taxon>Erythrobacteraceae</taxon>
        <taxon>Aurantiacibacter</taxon>
    </lineage>
</organism>
<dbReference type="GO" id="GO:0016491">
    <property type="term" value="F:oxidoreductase activity"/>
    <property type="evidence" value="ECO:0007669"/>
    <property type="project" value="TreeGrafter"/>
</dbReference>
<dbReference type="SMART" id="SM00567">
    <property type="entry name" value="EZ_HEAT"/>
    <property type="match status" value="5"/>
</dbReference>
<gene>
    <name evidence="1" type="ORF">D2V07_10005</name>
</gene>
<dbReference type="AlphaFoldDB" id="A0A418NR81"/>
<dbReference type="OrthoDB" id="9801841at2"/>
<proteinExistence type="predicted"/>
<sequence length="341" mass="36747">MTTLRALWEVSLALCLLAMLALLLLLLARVLSARLFDRTSAARQRLLPLLLDGDPTELEPLRKGEIQAAADLTVEIAEMTRGSEREALLARATALGVTDLLIARLRSRKAQSRLDAVEALSLFEGSHDYVIGALDDRNPDVRLGAALALAQHANAPAPIDIVNKLNVGAEENSLLLVSLMVDLAETNSEAVAGLLFEQDLSHRVKVAAMDALSQRGGEYAPLLAYMARDSGNEPELQPRIFRALGRTGHPAGADAIMEGMASDNWTVRAAAAEAVGKTRLVAAADRLSTLLNDPHYWVRYRASEALLRIGTRGVSVLREASRSEDPVVRSAALKMLAEGRA</sequence>
<dbReference type="PANTHER" id="PTHR12697:SF5">
    <property type="entry name" value="DEOXYHYPUSINE HYDROXYLASE"/>
    <property type="match status" value="1"/>
</dbReference>
<comment type="caution">
    <text evidence="1">The sequence shown here is derived from an EMBL/GenBank/DDBJ whole genome shotgun (WGS) entry which is preliminary data.</text>
</comment>
<dbReference type="RefSeq" id="WP_119586860.1">
    <property type="nucleotide sequence ID" value="NZ_CAWODQ010000024.1"/>
</dbReference>